<dbReference type="AlphaFoldDB" id="A0A8H3BL11"/>
<proteinExistence type="predicted"/>
<reference evidence="2" key="1">
    <citation type="submission" date="2021-01" db="EMBL/GenBank/DDBJ databases">
        <authorList>
            <person name="Kaushik A."/>
        </authorList>
    </citation>
    <scope>NUCLEOTIDE SEQUENCE</scope>
    <source>
        <strain evidence="2">AG6-10EEA</strain>
    </source>
</reference>
<dbReference type="EMBL" id="CAJMXA010001380">
    <property type="protein sequence ID" value="CAE6459517.1"/>
    <property type="molecule type" value="Genomic_DNA"/>
</dbReference>
<gene>
    <name evidence="2" type="ORF">RDB_LOCUS60203</name>
</gene>
<dbReference type="Pfam" id="PF13519">
    <property type="entry name" value="VWA_2"/>
    <property type="match status" value="1"/>
</dbReference>
<accession>A0A8H3BL11</accession>
<dbReference type="SUPFAM" id="SSF53300">
    <property type="entry name" value="vWA-like"/>
    <property type="match status" value="1"/>
</dbReference>
<dbReference type="Gene3D" id="3.40.50.410">
    <property type="entry name" value="von Willebrand factor, type A domain"/>
    <property type="match status" value="1"/>
</dbReference>
<dbReference type="Proteomes" id="UP000663853">
    <property type="component" value="Unassembled WGS sequence"/>
</dbReference>
<comment type="caution">
    <text evidence="2">The sequence shown here is derived from an EMBL/GenBank/DDBJ whole genome shotgun (WGS) entry which is preliminary data.</text>
</comment>
<dbReference type="InterPro" id="IPR036465">
    <property type="entry name" value="vWFA_dom_sf"/>
</dbReference>
<evidence type="ECO:0000313" key="2">
    <source>
        <dbReference type="EMBL" id="CAE6459517.1"/>
    </source>
</evidence>
<sequence>MNNLGHSQALHKTSHGSMIGGRWIIEAQSAEGADPAYEIDNQIYGQGDEGTTMFCHMMCTKQGRHVHVDFCRDPENHEQPLCKHVPAKPSDTSQAKDWISHATYWERTGFEDPYSKAEQSEFSKCNYYCPGLEHEGEDRKSWCTLPIFHPPQGQNPRAKQGYTSKDGHHFGCADPSLGYHAYHVVFLVDTSGSMWGNDKRPVPDLPITNRLVQECNNRYGAAISALYCFWTSQAKIASRSLLNTRKDAYTLVTFDDKTKVKAQNDLNSTAEQLVNFLLPQQSGGWFSGTSFDEALKTAGVVIEQNWSNERAPVIVILSDGESSVSDELLNNLCNTCIQRGHALSFYSILFGQESYSSSLRKMVDLAEASFRAAPLSAKSNFTGRDIPCKYSNAIDSVQLMDKFLGISEAISDMRASVINPAGASGRCI</sequence>
<protein>
    <recommendedName>
        <fullName evidence="1">VWFA domain-containing protein</fullName>
    </recommendedName>
</protein>
<dbReference type="InterPro" id="IPR002035">
    <property type="entry name" value="VWF_A"/>
</dbReference>
<evidence type="ECO:0000259" key="1">
    <source>
        <dbReference type="PROSITE" id="PS50234"/>
    </source>
</evidence>
<feature type="domain" description="VWFA" evidence="1">
    <location>
        <begin position="183"/>
        <end position="403"/>
    </location>
</feature>
<dbReference type="CDD" id="cd00198">
    <property type="entry name" value="vWFA"/>
    <property type="match status" value="1"/>
</dbReference>
<organism evidence="2 3">
    <name type="scientific">Rhizoctonia solani</name>
    <dbReference type="NCBI Taxonomy" id="456999"/>
    <lineage>
        <taxon>Eukaryota</taxon>
        <taxon>Fungi</taxon>
        <taxon>Dikarya</taxon>
        <taxon>Basidiomycota</taxon>
        <taxon>Agaricomycotina</taxon>
        <taxon>Agaricomycetes</taxon>
        <taxon>Cantharellales</taxon>
        <taxon>Ceratobasidiaceae</taxon>
        <taxon>Rhizoctonia</taxon>
    </lineage>
</organism>
<dbReference type="PROSITE" id="PS50234">
    <property type="entry name" value="VWFA"/>
    <property type="match status" value="1"/>
</dbReference>
<dbReference type="SMART" id="SM00327">
    <property type="entry name" value="VWA"/>
    <property type="match status" value="1"/>
</dbReference>
<evidence type="ECO:0000313" key="3">
    <source>
        <dbReference type="Proteomes" id="UP000663853"/>
    </source>
</evidence>
<name>A0A8H3BL11_9AGAM</name>